<dbReference type="EMBL" id="JAVIJP010000039">
    <property type="protein sequence ID" value="KAL3627218.1"/>
    <property type="molecule type" value="Genomic_DNA"/>
</dbReference>
<reference evidence="3" key="1">
    <citation type="journal article" date="2024" name="IScience">
        <title>Strigolactones Initiate the Formation of Haustorium-like Structures in Castilleja.</title>
        <authorList>
            <person name="Buerger M."/>
            <person name="Peterson D."/>
            <person name="Chory J."/>
        </authorList>
    </citation>
    <scope>NUCLEOTIDE SEQUENCE [LARGE SCALE GENOMIC DNA]</scope>
</reference>
<protein>
    <submittedName>
        <fullName evidence="2">Uncharacterized protein</fullName>
    </submittedName>
</protein>
<name>A0ABD3CBN0_9LAMI</name>
<keyword evidence="3" id="KW-1185">Reference proteome</keyword>
<proteinExistence type="predicted"/>
<sequence>MEIENIQNSKRPREEKIEHDRNKGKKRSSPESVRDFYDNYDPKQYEFCDDFGVFDFPWLKEGKIFIADEYLETEEELAPYSFLDDTFKANLDTSGVQNIFAYEYNFHDKKVDEDGFSLLEINDFEQLDCIWSCPCDQALDIGLKE</sequence>
<comment type="caution">
    <text evidence="2">The sequence shown here is derived from an EMBL/GenBank/DDBJ whole genome shotgun (WGS) entry which is preliminary data.</text>
</comment>
<feature type="compositionally biased region" description="Basic and acidic residues" evidence="1">
    <location>
        <begin position="11"/>
        <end position="21"/>
    </location>
</feature>
<gene>
    <name evidence="2" type="ORF">CASFOL_028581</name>
</gene>
<accession>A0ABD3CBN0</accession>
<evidence type="ECO:0000256" key="1">
    <source>
        <dbReference type="SAM" id="MobiDB-lite"/>
    </source>
</evidence>
<feature type="region of interest" description="Disordered" evidence="1">
    <location>
        <begin position="1"/>
        <end position="35"/>
    </location>
</feature>
<dbReference type="Proteomes" id="UP001632038">
    <property type="component" value="Unassembled WGS sequence"/>
</dbReference>
<dbReference type="AlphaFoldDB" id="A0ABD3CBN0"/>
<organism evidence="2 3">
    <name type="scientific">Castilleja foliolosa</name>
    <dbReference type="NCBI Taxonomy" id="1961234"/>
    <lineage>
        <taxon>Eukaryota</taxon>
        <taxon>Viridiplantae</taxon>
        <taxon>Streptophyta</taxon>
        <taxon>Embryophyta</taxon>
        <taxon>Tracheophyta</taxon>
        <taxon>Spermatophyta</taxon>
        <taxon>Magnoliopsida</taxon>
        <taxon>eudicotyledons</taxon>
        <taxon>Gunneridae</taxon>
        <taxon>Pentapetalae</taxon>
        <taxon>asterids</taxon>
        <taxon>lamiids</taxon>
        <taxon>Lamiales</taxon>
        <taxon>Orobanchaceae</taxon>
        <taxon>Pedicularideae</taxon>
        <taxon>Castillejinae</taxon>
        <taxon>Castilleja</taxon>
    </lineage>
</organism>
<evidence type="ECO:0000313" key="2">
    <source>
        <dbReference type="EMBL" id="KAL3627218.1"/>
    </source>
</evidence>
<evidence type="ECO:0000313" key="3">
    <source>
        <dbReference type="Proteomes" id="UP001632038"/>
    </source>
</evidence>